<dbReference type="SMART" id="SM00886">
    <property type="entry name" value="Dabb"/>
    <property type="match status" value="1"/>
</dbReference>
<dbReference type="InterPro" id="IPR013097">
    <property type="entry name" value="Dabb"/>
</dbReference>
<evidence type="ECO:0000313" key="4">
    <source>
        <dbReference type="Proteomes" id="UP000017836"/>
    </source>
</evidence>
<proteinExistence type="predicted"/>
<comment type="subunit">
    <text evidence="1">Homodimer.</text>
</comment>
<keyword evidence="4" id="KW-1185">Reference proteome</keyword>
<gene>
    <name evidence="3" type="ORF">AMTR_s00069p00136080</name>
</gene>
<evidence type="ECO:0000313" key="3">
    <source>
        <dbReference type="EMBL" id="ERN19377.1"/>
    </source>
</evidence>
<dbReference type="AlphaFoldDB" id="U5DD76"/>
<sequence>MEGEHRHTVLAKFKENIDLPVILGELQELVSKLDFVKSYEWGTAQEGKRHQGFTHVFVITFFDANGLKEYVAHPAHRAYAIKFVEAVENLIILDYVPILAKSPA</sequence>
<dbReference type="Gramene" id="ERN19377">
    <property type="protein sequence ID" value="ERN19377"/>
    <property type="gene ID" value="AMTR_s00069p00136080"/>
</dbReference>
<dbReference type="PANTHER" id="PTHR33178:SF10">
    <property type="entry name" value="STRESS-RESPONSE A_B BARREL DOMAIN-CONTAINING PROTEIN"/>
    <property type="match status" value="1"/>
</dbReference>
<organism evidence="3 4">
    <name type="scientific">Amborella trichopoda</name>
    <dbReference type="NCBI Taxonomy" id="13333"/>
    <lineage>
        <taxon>Eukaryota</taxon>
        <taxon>Viridiplantae</taxon>
        <taxon>Streptophyta</taxon>
        <taxon>Embryophyta</taxon>
        <taxon>Tracheophyta</taxon>
        <taxon>Spermatophyta</taxon>
        <taxon>Magnoliopsida</taxon>
        <taxon>Amborellales</taxon>
        <taxon>Amborellaceae</taxon>
        <taxon>Amborella</taxon>
    </lineage>
</organism>
<dbReference type="PROSITE" id="PS51502">
    <property type="entry name" value="S_R_A_B_BARREL"/>
    <property type="match status" value="1"/>
</dbReference>
<dbReference type="Proteomes" id="UP000017836">
    <property type="component" value="Unassembled WGS sequence"/>
</dbReference>
<reference evidence="4" key="1">
    <citation type="journal article" date="2013" name="Science">
        <title>The Amborella genome and the evolution of flowering plants.</title>
        <authorList>
            <consortium name="Amborella Genome Project"/>
        </authorList>
    </citation>
    <scope>NUCLEOTIDE SEQUENCE [LARGE SCALE GENOMIC DNA]</scope>
</reference>
<protein>
    <recommendedName>
        <fullName evidence="2">Stress-response A/B barrel domain-containing protein</fullName>
    </recommendedName>
</protein>
<dbReference type="OMA" id="EMHERIW"/>
<dbReference type="InterPro" id="IPR044662">
    <property type="entry name" value="HS1/DABB1-like"/>
</dbReference>
<evidence type="ECO:0000259" key="2">
    <source>
        <dbReference type="PROSITE" id="PS51502"/>
    </source>
</evidence>
<dbReference type="InterPro" id="IPR011008">
    <property type="entry name" value="Dimeric_a/b-barrel"/>
</dbReference>
<dbReference type="HOGENOM" id="CLU_080664_4_1_1"/>
<dbReference type="PANTHER" id="PTHR33178">
    <property type="match status" value="1"/>
</dbReference>
<evidence type="ECO:0000256" key="1">
    <source>
        <dbReference type="ARBA" id="ARBA00011738"/>
    </source>
</evidence>
<dbReference type="EMBL" id="KI392069">
    <property type="protein sequence ID" value="ERN19377.1"/>
    <property type="molecule type" value="Genomic_DNA"/>
</dbReference>
<dbReference type="GO" id="GO:0009865">
    <property type="term" value="P:pollen tube adhesion"/>
    <property type="evidence" value="ECO:0000318"/>
    <property type="project" value="GO_Central"/>
</dbReference>
<dbReference type="Pfam" id="PF07876">
    <property type="entry name" value="Dabb"/>
    <property type="match status" value="1"/>
</dbReference>
<dbReference type="SUPFAM" id="SSF54909">
    <property type="entry name" value="Dimeric alpha+beta barrel"/>
    <property type="match status" value="1"/>
</dbReference>
<name>U5DD76_AMBTC</name>
<accession>U5DD76</accession>
<feature type="domain" description="Stress-response A/B barrel" evidence="2">
    <location>
        <begin position="5"/>
        <end position="95"/>
    </location>
</feature>
<dbReference type="Gene3D" id="3.30.70.100">
    <property type="match status" value="1"/>
</dbReference>